<dbReference type="AlphaFoldDB" id="A0AAW1M168"/>
<evidence type="ECO:0000313" key="1">
    <source>
        <dbReference type="EMBL" id="KAK9739531.1"/>
    </source>
</evidence>
<keyword evidence="2" id="KW-1185">Reference proteome</keyword>
<dbReference type="EMBL" id="JASPKY010000074">
    <property type="protein sequence ID" value="KAK9739531.1"/>
    <property type="molecule type" value="Genomic_DNA"/>
</dbReference>
<name>A0AAW1M168_POPJA</name>
<dbReference type="Proteomes" id="UP001458880">
    <property type="component" value="Unassembled WGS sequence"/>
</dbReference>
<reference evidence="1 2" key="1">
    <citation type="journal article" date="2024" name="BMC Genomics">
        <title>De novo assembly and annotation of Popillia japonica's genome with initial clues to its potential as an invasive pest.</title>
        <authorList>
            <person name="Cucini C."/>
            <person name="Boschi S."/>
            <person name="Funari R."/>
            <person name="Cardaioli E."/>
            <person name="Iannotti N."/>
            <person name="Marturano G."/>
            <person name="Paoli F."/>
            <person name="Bruttini M."/>
            <person name="Carapelli A."/>
            <person name="Frati F."/>
            <person name="Nardi F."/>
        </authorList>
    </citation>
    <scope>NUCLEOTIDE SEQUENCE [LARGE SCALE GENOMIC DNA]</scope>
    <source>
        <strain evidence="1">DMR45628</strain>
    </source>
</reference>
<gene>
    <name evidence="1" type="ORF">QE152_g8953</name>
</gene>
<protein>
    <submittedName>
        <fullName evidence="1">Uncharacterized protein</fullName>
    </submittedName>
</protein>
<organism evidence="1 2">
    <name type="scientific">Popillia japonica</name>
    <name type="common">Japanese beetle</name>
    <dbReference type="NCBI Taxonomy" id="7064"/>
    <lineage>
        <taxon>Eukaryota</taxon>
        <taxon>Metazoa</taxon>
        <taxon>Ecdysozoa</taxon>
        <taxon>Arthropoda</taxon>
        <taxon>Hexapoda</taxon>
        <taxon>Insecta</taxon>
        <taxon>Pterygota</taxon>
        <taxon>Neoptera</taxon>
        <taxon>Endopterygota</taxon>
        <taxon>Coleoptera</taxon>
        <taxon>Polyphaga</taxon>
        <taxon>Scarabaeiformia</taxon>
        <taxon>Scarabaeidae</taxon>
        <taxon>Rutelinae</taxon>
        <taxon>Popillia</taxon>
    </lineage>
</organism>
<comment type="caution">
    <text evidence="1">The sequence shown here is derived from an EMBL/GenBank/DDBJ whole genome shotgun (WGS) entry which is preliminary data.</text>
</comment>
<accession>A0AAW1M168</accession>
<evidence type="ECO:0000313" key="2">
    <source>
        <dbReference type="Proteomes" id="UP001458880"/>
    </source>
</evidence>
<proteinExistence type="predicted"/>
<sequence length="67" mass="7834">MNILKAKYHSSYRDITLCPVFHDILDYIKIDLAMFRKDRPSDVQKSENILPALTGVIENNCNRIILR</sequence>